<proteinExistence type="predicted"/>
<feature type="compositionally biased region" description="Low complexity" evidence="1">
    <location>
        <begin position="284"/>
        <end position="293"/>
    </location>
</feature>
<protein>
    <recommendedName>
        <fullName evidence="2">DUF6590 domain-containing protein</fullName>
    </recommendedName>
</protein>
<evidence type="ECO:0000256" key="1">
    <source>
        <dbReference type="SAM" id="MobiDB-lite"/>
    </source>
</evidence>
<feature type="compositionally biased region" description="Pro residues" evidence="1">
    <location>
        <begin position="374"/>
        <end position="383"/>
    </location>
</feature>
<feature type="region of interest" description="Disordered" evidence="1">
    <location>
        <begin position="1"/>
        <end position="23"/>
    </location>
</feature>
<feature type="domain" description="DUF6590" evidence="2">
    <location>
        <begin position="142"/>
        <end position="271"/>
    </location>
</feature>
<feature type="region of interest" description="Disordered" evidence="1">
    <location>
        <begin position="366"/>
        <end position="409"/>
    </location>
</feature>
<reference evidence="3 4" key="1">
    <citation type="submission" date="2017-12" db="EMBL/GenBank/DDBJ databases">
        <title>Comparative genomics of Botrytis spp.</title>
        <authorList>
            <person name="Valero-Jimenez C.A."/>
            <person name="Tapia P."/>
            <person name="Veloso J."/>
            <person name="Silva-Moreno E."/>
            <person name="Staats M."/>
            <person name="Valdes J.H."/>
            <person name="Van Kan J.A.L."/>
        </authorList>
    </citation>
    <scope>NUCLEOTIDE SEQUENCE [LARGE SCALE GENOMIC DNA]</scope>
    <source>
        <strain evidence="3 4">MUCL2120</strain>
    </source>
</reference>
<feature type="region of interest" description="Disordered" evidence="1">
    <location>
        <begin position="280"/>
        <end position="301"/>
    </location>
</feature>
<dbReference type="OrthoDB" id="3559580at2759"/>
<dbReference type="PANTHER" id="PTHR35391">
    <property type="entry name" value="C2H2-TYPE DOMAIN-CONTAINING PROTEIN-RELATED"/>
    <property type="match status" value="1"/>
</dbReference>
<evidence type="ECO:0000259" key="2">
    <source>
        <dbReference type="Pfam" id="PF20233"/>
    </source>
</evidence>
<comment type="caution">
    <text evidence="3">The sequence shown here is derived from an EMBL/GenBank/DDBJ whole genome shotgun (WGS) entry which is preliminary data.</text>
</comment>
<dbReference type="EMBL" id="PQXJ01000066">
    <property type="protein sequence ID" value="TGO66194.1"/>
    <property type="molecule type" value="Genomic_DNA"/>
</dbReference>
<dbReference type="InterPro" id="IPR046497">
    <property type="entry name" value="DUF6590"/>
</dbReference>
<evidence type="ECO:0000313" key="4">
    <source>
        <dbReference type="Proteomes" id="UP000297452"/>
    </source>
</evidence>
<evidence type="ECO:0000313" key="3">
    <source>
        <dbReference type="EMBL" id="TGO66194.1"/>
    </source>
</evidence>
<name>A0A4Z1IZB2_9HELO</name>
<feature type="compositionally biased region" description="Basic residues" evidence="1">
    <location>
        <begin position="1"/>
        <end position="12"/>
    </location>
</feature>
<dbReference type="Pfam" id="PF20233">
    <property type="entry name" value="DUF6590"/>
    <property type="match status" value="1"/>
</dbReference>
<gene>
    <name evidence="3" type="ORF">BOTNAR_0066g00340</name>
</gene>
<keyword evidence="4" id="KW-1185">Reference proteome</keyword>
<dbReference type="PANTHER" id="PTHR35391:SF5">
    <property type="entry name" value="DUF6590 DOMAIN-CONTAINING PROTEIN"/>
    <property type="match status" value="1"/>
</dbReference>
<organism evidence="3 4">
    <name type="scientific">Botryotinia narcissicola</name>
    <dbReference type="NCBI Taxonomy" id="278944"/>
    <lineage>
        <taxon>Eukaryota</taxon>
        <taxon>Fungi</taxon>
        <taxon>Dikarya</taxon>
        <taxon>Ascomycota</taxon>
        <taxon>Pezizomycotina</taxon>
        <taxon>Leotiomycetes</taxon>
        <taxon>Helotiales</taxon>
        <taxon>Sclerotiniaceae</taxon>
        <taxon>Botryotinia</taxon>
    </lineage>
</organism>
<dbReference type="Proteomes" id="UP000297452">
    <property type="component" value="Unassembled WGS sequence"/>
</dbReference>
<dbReference type="AlphaFoldDB" id="A0A4Z1IZB2"/>
<sequence>MSSSTSHKHKRTPREPSGSLWSNWEWDSERERWQSYRTNSRGKTEWEFENVLPSSTSAVAHIPRLEGASSLDTVSEDAAQYSNDQNYTTSNNDIGAVTESLAATSLGPRPNPDPPIVAKLQRNNTSTQYKNFDPNYKVHSAREFKFGKVFKVLWSEPSGSTAGGGGGTVWSQREVHGEMIYAKTRPIMSYEGRATSKSGVHPEEHAIIYTTPEPRLIDNEDGSKMKFDPVKMIPYSRRHILDTASRINYAKIYTVEYNVKVWFIGQVDQACEHTVKKSYNDANQPLPLSSQPSVPTAYSMNNPTYDNSSYAMPGPSSNLAGYPSTASYSSTLGYSNKMSTPTPGYGAASANSNIYGSSQYSAPNYAQQSYSQPQYPPQYPSQYPPSQYSTLQHQPYPSSTSQGYNNDSQNTQFTGTIRLGVRSFTLIAISTRPGFRDTHRLWNIALLCFFCYPFHEFFILMF</sequence>
<accession>A0A4Z1IZB2</accession>
<dbReference type="STRING" id="278944.A0A4Z1IZB2"/>
<feature type="compositionally biased region" description="Polar residues" evidence="1">
    <location>
        <begin position="390"/>
        <end position="409"/>
    </location>
</feature>